<protein>
    <recommendedName>
        <fullName evidence="1">Ig-like domain-containing protein</fullName>
    </recommendedName>
</protein>
<dbReference type="PANTHER" id="PTHR11008:SF9">
    <property type="entry name" value="PROTEIN TAKEOUT-LIKE PROTEIN"/>
    <property type="match status" value="1"/>
</dbReference>
<dbReference type="GO" id="GO:0008289">
    <property type="term" value="F:lipid binding"/>
    <property type="evidence" value="ECO:0007669"/>
    <property type="project" value="InterPro"/>
</dbReference>
<dbReference type="SUPFAM" id="SSF55394">
    <property type="entry name" value="Bactericidal permeability-increasing protein, BPI"/>
    <property type="match status" value="1"/>
</dbReference>
<dbReference type="InterPro" id="IPR038602">
    <property type="entry name" value="Mite_allergen_7_sf"/>
</dbReference>
<name>A0A7R9QB05_9ACAR</name>
<keyword evidence="3" id="KW-1185">Reference proteome</keyword>
<dbReference type="Gene3D" id="3.15.10.50">
    <property type="match status" value="1"/>
</dbReference>
<dbReference type="InterPro" id="IPR038606">
    <property type="entry name" value="To_sf"/>
</dbReference>
<dbReference type="InterPro" id="IPR007110">
    <property type="entry name" value="Ig-like_dom"/>
</dbReference>
<dbReference type="InterPro" id="IPR010562">
    <property type="entry name" value="Haemolymph_juvenile_hormone-bd"/>
</dbReference>
<evidence type="ECO:0000313" key="2">
    <source>
        <dbReference type="EMBL" id="CAD7638123.1"/>
    </source>
</evidence>
<evidence type="ECO:0000259" key="1">
    <source>
        <dbReference type="PROSITE" id="PS50835"/>
    </source>
</evidence>
<dbReference type="OrthoDB" id="6412801at2759"/>
<dbReference type="SUPFAM" id="SSF48726">
    <property type="entry name" value="Immunoglobulin"/>
    <property type="match status" value="1"/>
</dbReference>
<dbReference type="EMBL" id="CAJPVJ010000178">
    <property type="protein sequence ID" value="CAG2161623.1"/>
    <property type="molecule type" value="Genomic_DNA"/>
</dbReference>
<dbReference type="Gene3D" id="2.60.40.10">
    <property type="entry name" value="Immunoglobulins"/>
    <property type="match status" value="1"/>
</dbReference>
<accession>A0A7R9QB05</accession>
<dbReference type="CDD" id="cd00096">
    <property type="entry name" value="Ig"/>
    <property type="match status" value="1"/>
</dbReference>
<evidence type="ECO:0000313" key="3">
    <source>
        <dbReference type="Proteomes" id="UP000728032"/>
    </source>
</evidence>
<proteinExistence type="predicted"/>
<dbReference type="EMBL" id="OC915003">
    <property type="protein sequence ID" value="CAD7638123.1"/>
    <property type="molecule type" value="Genomic_DNA"/>
</dbReference>
<gene>
    <name evidence="2" type="ORF">ONB1V03_LOCUS1227</name>
</gene>
<organism evidence="2">
    <name type="scientific">Oppiella nova</name>
    <dbReference type="NCBI Taxonomy" id="334625"/>
    <lineage>
        <taxon>Eukaryota</taxon>
        <taxon>Metazoa</taxon>
        <taxon>Ecdysozoa</taxon>
        <taxon>Arthropoda</taxon>
        <taxon>Chelicerata</taxon>
        <taxon>Arachnida</taxon>
        <taxon>Acari</taxon>
        <taxon>Acariformes</taxon>
        <taxon>Sarcoptiformes</taxon>
        <taxon>Oribatida</taxon>
        <taxon>Brachypylina</taxon>
        <taxon>Oppioidea</taxon>
        <taxon>Oppiidae</taxon>
        <taxon>Oppiella</taxon>
    </lineage>
</organism>
<dbReference type="InterPro" id="IPR036179">
    <property type="entry name" value="Ig-like_dom_sf"/>
</dbReference>
<sequence length="520" mass="58097">MSSALNLDLLLKVTWIRKRDGHILSIERIKYTTDPRFTPLFDGNHWVLRIKNISINDAGVYQCKLTSSKTRNFIENSTTIFRVNVFGNRDHSTKSELIDILNLLDMDSEEQNEKILEFLEKAEVIIKKAEDSTGTLQPEMIVNEFLSDPMPVKDFNISEDGGLTSFEGKLQNMTIHGLKQLKITNISVNLGLIQLKVQMDLPVISLQGIYDIDGRVTFFRIYGDGNFHMNITDIEINAYGSLEQTSDGRIQVGDIELDVETGNIEMEMENLMGGGVMGGISNSVVNQISSLIFNQLKDRMLEEVSTDVKRMINTQLMHMPMDFLNKKSSNVFDSILDSGIRAINESGLDPMPMPAFKDKFNYNLMVFNLNGEIKVFDGYLSGLTSLVRTGDIIATYSNNEVVFEASMGFTNLTGGYNWTTNLMGGGPSGSSSLTISGISCYLRLKQSLRKGAKPRISSFRIEKIKHLWIDVNGLGSWDFILEIIMNLVSNAFKLSLANAISGPVTDAIQKELNAIPISFL</sequence>
<dbReference type="InterPro" id="IPR017943">
    <property type="entry name" value="Bactericidal_perm-incr_a/b_dom"/>
</dbReference>
<dbReference type="InterPro" id="IPR020234">
    <property type="entry name" value="Mite_allergen_group-7"/>
</dbReference>
<dbReference type="Pfam" id="PF16984">
    <property type="entry name" value="Grp7_allergen"/>
    <property type="match status" value="1"/>
</dbReference>
<dbReference type="Gene3D" id="3.15.10.30">
    <property type="entry name" value="Haemolymph juvenile hormone binding protein"/>
    <property type="match status" value="1"/>
</dbReference>
<dbReference type="Proteomes" id="UP000728032">
    <property type="component" value="Unassembled WGS sequence"/>
</dbReference>
<dbReference type="PROSITE" id="PS50835">
    <property type="entry name" value="IG_LIKE"/>
    <property type="match status" value="1"/>
</dbReference>
<feature type="domain" description="Ig-like" evidence="1">
    <location>
        <begin position="13"/>
        <end position="79"/>
    </location>
</feature>
<dbReference type="PANTHER" id="PTHR11008">
    <property type="entry name" value="PROTEIN TAKEOUT-LIKE PROTEIN"/>
    <property type="match status" value="1"/>
</dbReference>
<dbReference type="InterPro" id="IPR013783">
    <property type="entry name" value="Ig-like_fold"/>
</dbReference>
<reference evidence="2" key="1">
    <citation type="submission" date="2020-11" db="EMBL/GenBank/DDBJ databases">
        <authorList>
            <person name="Tran Van P."/>
        </authorList>
    </citation>
    <scope>NUCLEOTIDE SEQUENCE</scope>
</reference>
<dbReference type="SMART" id="SM00700">
    <property type="entry name" value="JHBP"/>
    <property type="match status" value="1"/>
</dbReference>
<dbReference type="Pfam" id="PF06585">
    <property type="entry name" value="JHBP"/>
    <property type="match status" value="1"/>
</dbReference>
<dbReference type="AlphaFoldDB" id="A0A7R9QB05"/>